<reference evidence="4" key="1">
    <citation type="submission" date="2017-02" db="UniProtKB">
        <authorList>
            <consortium name="WormBaseParasite"/>
        </authorList>
    </citation>
    <scope>IDENTIFICATION</scope>
</reference>
<protein>
    <submittedName>
        <fullName evidence="4">Fibrinogen C-terminal domain-containing protein</fullName>
    </submittedName>
</protein>
<feature type="coiled-coil region" evidence="1">
    <location>
        <begin position="74"/>
        <end position="122"/>
    </location>
</feature>
<dbReference type="WBParaSite" id="EVEC_0000014601-mRNA-1">
    <property type="protein sequence ID" value="EVEC_0000014601-mRNA-1"/>
    <property type="gene ID" value="EVEC_0000014601"/>
</dbReference>
<proteinExistence type="predicted"/>
<reference evidence="2 3" key="2">
    <citation type="submission" date="2018-10" db="EMBL/GenBank/DDBJ databases">
        <authorList>
            <consortium name="Pathogen Informatics"/>
        </authorList>
    </citation>
    <scope>NUCLEOTIDE SEQUENCE [LARGE SCALE GENOMIC DNA]</scope>
</reference>
<keyword evidence="3" id="KW-1185">Reference proteome</keyword>
<name>A0A0N4USN3_ENTVE</name>
<dbReference type="OrthoDB" id="5858763at2759"/>
<evidence type="ECO:0000313" key="2">
    <source>
        <dbReference type="EMBL" id="VDD84955.1"/>
    </source>
</evidence>
<dbReference type="AlphaFoldDB" id="A0A0N4USN3"/>
<keyword evidence="1" id="KW-0175">Coiled coil</keyword>
<evidence type="ECO:0000313" key="3">
    <source>
        <dbReference type="Proteomes" id="UP000274131"/>
    </source>
</evidence>
<evidence type="ECO:0000313" key="4">
    <source>
        <dbReference type="WBParaSite" id="EVEC_0000014601-mRNA-1"/>
    </source>
</evidence>
<sequence>MTARAVLWSRFALCVVSVAVFILFASQYQSYRHQYSLLLHKYTELLAYSDGLSAQLQLMVERNRKAEIILKNKLSEDEVALQECEEKVRSAEVAKSLHLIDLEKCNNENERLNATFRELSVILAPLSPDSKFNGDSDSVREALTQLQAKHSVAAERAGKLEQSLKEAKTQLEECVNLMNSSAGAISAIKLCCNEDSSNCLKGTIVCGLVHGDTYSSLRYGIGGGFEVVTNGFCSVETNDFWSNTSATGDQYSAVVLVVTDSSWKPNMAGGCTKS</sequence>
<dbReference type="EMBL" id="UXUI01000052">
    <property type="protein sequence ID" value="VDD84955.1"/>
    <property type="molecule type" value="Genomic_DNA"/>
</dbReference>
<gene>
    <name evidence="2" type="ORF">EVEC_LOCUS98</name>
</gene>
<evidence type="ECO:0000256" key="1">
    <source>
        <dbReference type="SAM" id="Coils"/>
    </source>
</evidence>
<dbReference type="Proteomes" id="UP000274131">
    <property type="component" value="Unassembled WGS sequence"/>
</dbReference>
<organism evidence="4">
    <name type="scientific">Enterobius vermicularis</name>
    <name type="common">Human pinworm</name>
    <dbReference type="NCBI Taxonomy" id="51028"/>
    <lineage>
        <taxon>Eukaryota</taxon>
        <taxon>Metazoa</taxon>
        <taxon>Ecdysozoa</taxon>
        <taxon>Nematoda</taxon>
        <taxon>Chromadorea</taxon>
        <taxon>Rhabditida</taxon>
        <taxon>Spirurina</taxon>
        <taxon>Oxyuridomorpha</taxon>
        <taxon>Oxyuroidea</taxon>
        <taxon>Oxyuridae</taxon>
        <taxon>Enterobius</taxon>
    </lineage>
</organism>
<accession>A0A0N4USN3</accession>